<organism evidence="1 2">
    <name type="scientific">Aquibacillus salsiterrae</name>
    <dbReference type="NCBI Taxonomy" id="2950439"/>
    <lineage>
        <taxon>Bacteria</taxon>
        <taxon>Bacillati</taxon>
        <taxon>Bacillota</taxon>
        <taxon>Bacilli</taxon>
        <taxon>Bacillales</taxon>
        <taxon>Bacillaceae</taxon>
        <taxon>Aquibacillus</taxon>
    </lineage>
</organism>
<sequence length="109" mass="12489">MVRPHDQHNHHHMYELCKKHIHRYVLVELTDGMKVDGIITGIDNENVYLAVPNLRNEQTDRVYPGYGYPWYGYPGYGYPPGFGYGPGGAFRRLVLPLTALVALSALPWY</sequence>
<proteinExistence type="predicted"/>
<reference evidence="1" key="1">
    <citation type="submission" date="2022-06" db="EMBL/GenBank/DDBJ databases">
        <title>Aquibacillus sp. a new bacterium isolated from soil saline samples.</title>
        <authorList>
            <person name="Galisteo C."/>
            <person name="De La Haba R."/>
            <person name="Sanchez-Porro C."/>
            <person name="Ventosa A."/>
        </authorList>
    </citation>
    <scope>NUCLEOTIDE SEQUENCE</scope>
    <source>
        <strain evidence="1">3ASR75-54</strain>
    </source>
</reference>
<comment type="caution">
    <text evidence="1">The sequence shown here is derived from an EMBL/GenBank/DDBJ whole genome shotgun (WGS) entry which is preliminary data.</text>
</comment>
<dbReference type="RefSeq" id="WP_272446287.1">
    <property type="nucleotide sequence ID" value="NZ_JAMQKC010000007.1"/>
</dbReference>
<evidence type="ECO:0000313" key="2">
    <source>
        <dbReference type="Proteomes" id="UP001145069"/>
    </source>
</evidence>
<dbReference type="Proteomes" id="UP001145069">
    <property type="component" value="Unassembled WGS sequence"/>
</dbReference>
<evidence type="ECO:0000313" key="1">
    <source>
        <dbReference type="EMBL" id="MDC3417219.1"/>
    </source>
</evidence>
<dbReference type="EMBL" id="JAMQKC010000007">
    <property type="protein sequence ID" value="MDC3417219.1"/>
    <property type="molecule type" value="Genomic_DNA"/>
</dbReference>
<gene>
    <name evidence="1" type="ORF">NC799_09870</name>
</gene>
<name>A0A9X4AF29_9BACI</name>
<accession>A0A9X4AF29</accession>
<dbReference type="AlphaFoldDB" id="A0A9X4AF29"/>
<protein>
    <submittedName>
        <fullName evidence="1">Uncharacterized protein</fullName>
    </submittedName>
</protein>
<keyword evidence="2" id="KW-1185">Reference proteome</keyword>